<evidence type="ECO:0000313" key="3">
    <source>
        <dbReference type="EnsemblPlants" id="KQK01107"/>
    </source>
</evidence>
<sequence length="165" mass="17280">MEIVGAARPSVGAAASRVLHCCYKTEAVGAASRRCYDGRPALLRRATGGAVTRGQGCCAERPVVQRHAVPRGGRRSCDPAADAAARGGRRSSDPATGTAARGDRGCCDPPVSLLLGATRAALTLRRRCCDLTVTGALAAGSVDCHRGKPPWPVRWVLPISFEVYR</sequence>
<dbReference type="Gramene" id="KQK01107">
    <property type="protein sequence ID" value="KQK01107"/>
    <property type="gene ID" value="BRADI_3g53884v3"/>
</dbReference>
<evidence type="ECO:0000313" key="2">
    <source>
        <dbReference type="EMBL" id="KQK01107.1"/>
    </source>
</evidence>
<reference evidence="2" key="2">
    <citation type="submission" date="2017-06" db="EMBL/GenBank/DDBJ databases">
        <title>WGS assembly of Brachypodium distachyon.</title>
        <authorList>
            <consortium name="The International Brachypodium Initiative"/>
            <person name="Lucas S."/>
            <person name="Harmon-Smith M."/>
            <person name="Lail K."/>
            <person name="Tice H."/>
            <person name="Grimwood J."/>
            <person name="Bruce D."/>
            <person name="Barry K."/>
            <person name="Shu S."/>
            <person name="Lindquist E."/>
            <person name="Wang M."/>
            <person name="Pitluck S."/>
            <person name="Vogel J.P."/>
            <person name="Garvin D.F."/>
            <person name="Mockler T.C."/>
            <person name="Schmutz J."/>
            <person name="Rokhsar D."/>
            <person name="Bevan M.W."/>
        </authorList>
    </citation>
    <scope>NUCLEOTIDE SEQUENCE</scope>
    <source>
        <strain evidence="2">Bd21</strain>
    </source>
</reference>
<reference evidence="3" key="3">
    <citation type="submission" date="2018-08" db="UniProtKB">
        <authorList>
            <consortium name="EnsemblPlants"/>
        </authorList>
    </citation>
    <scope>IDENTIFICATION</scope>
    <source>
        <strain evidence="3">cv. Bd21</strain>
    </source>
</reference>
<dbReference type="EnsemblPlants" id="KQK01107">
    <property type="protein sequence ID" value="KQK01107"/>
    <property type="gene ID" value="BRADI_3g53884v3"/>
</dbReference>
<feature type="region of interest" description="Disordered" evidence="1">
    <location>
        <begin position="69"/>
        <end position="103"/>
    </location>
</feature>
<proteinExistence type="predicted"/>
<gene>
    <name evidence="2" type="ORF">BRADI_3g53884v3</name>
</gene>
<dbReference type="Proteomes" id="UP000008810">
    <property type="component" value="Chromosome 3"/>
</dbReference>
<accession>A0A0Q3I5H1</accession>
<protein>
    <submittedName>
        <fullName evidence="2 3">Uncharacterized protein</fullName>
    </submittedName>
</protein>
<reference evidence="2 3" key="1">
    <citation type="journal article" date="2010" name="Nature">
        <title>Genome sequencing and analysis of the model grass Brachypodium distachyon.</title>
        <authorList>
            <consortium name="International Brachypodium Initiative"/>
        </authorList>
    </citation>
    <scope>NUCLEOTIDE SEQUENCE [LARGE SCALE GENOMIC DNA]</scope>
    <source>
        <strain evidence="2 3">Bd21</strain>
    </source>
</reference>
<evidence type="ECO:0000313" key="4">
    <source>
        <dbReference type="Proteomes" id="UP000008810"/>
    </source>
</evidence>
<dbReference type="EMBL" id="CM000882">
    <property type="protein sequence ID" value="KQK01107.1"/>
    <property type="molecule type" value="Genomic_DNA"/>
</dbReference>
<evidence type="ECO:0000256" key="1">
    <source>
        <dbReference type="SAM" id="MobiDB-lite"/>
    </source>
</evidence>
<dbReference type="AlphaFoldDB" id="A0A0Q3I5H1"/>
<keyword evidence="4" id="KW-1185">Reference proteome</keyword>
<dbReference type="InParanoid" id="A0A0Q3I5H1"/>
<name>A0A0Q3I5H1_BRADI</name>
<organism evidence="2">
    <name type="scientific">Brachypodium distachyon</name>
    <name type="common">Purple false brome</name>
    <name type="synonym">Trachynia distachya</name>
    <dbReference type="NCBI Taxonomy" id="15368"/>
    <lineage>
        <taxon>Eukaryota</taxon>
        <taxon>Viridiplantae</taxon>
        <taxon>Streptophyta</taxon>
        <taxon>Embryophyta</taxon>
        <taxon>Tracheophyta</taxon>
        <taxon>Spermatophyta</taxon>
        <taxon>Magnoliopsida</taxon>
        <taxon>Liliopsida</taxon>
        <taxon>Poales</taxon>
        <taxon>Poaceae</taxon>
        <taxon>BOP clade</taxon>
        <taxon>Pooideae</taxon>
        <taxon>Stipodae</taxon>
        <taxon>Brachypodieae</taxon>
        <taxon>Brachypodium</taxon>
    </lineage>
</organism>